<gene>
    <name evidence="1" type="ORF">Vbra_1623</name>
</gene>
<dbReference type="EMBL" id="CDMY01000922">
    <property type="protein sequence ID" value="CEM37024.1"/>
    <property type="molecule type" value="Genomic_DNA"/>
</dbReference>
<dbReference type="AlphaFoldDB" id="A0A0G4H0Y4"/>
<dbReference type="InParanoid" id="A0A0G4H0Y4"/>
<dbReference type="Proteomes" id="UP000041254">
    <property type="component" value="Unassembled WGS sequence"/>
</dbReference>
<organism evidence="1 2">
    <name type="scientific">Vitrella brassicaformis (strain CCMP3155)</name>
    <dbReference type="NCBI Taxonomy" id="1169540"/>
    <lineage>
        <taxon>Eukaryota</taxon>
        <taxon>Sar</taxon>
        <taxon>Alveolata</taxon>
        <taxon>Colpodellida</taxon>
        <taxon>Vitrellaceae</taxon>
        <taxon>Vitrella</taxon>
    </lineage>
</organism>
<accession>A0A0G4H0Y4</accession>
<reference evidence="1 2" key="1">
    <citation type="submission" date="2014-11" db="EMBL/GenBank/DDBJ databases">
        <authorList>
            <person name="Zhu J."/>
            <person name="Qi W."/>
            <person name="Song R."/>
        </authorList>
    </citation>
    <scope>NUCLEOTIDE SEQUENCE [LARGE SCALE GENOMIC DNA]</scope>
</reference>
<name>A0A0G4H0Y4_VITBC</name>
<protein>
    <submittedName>
        <fullName evidence="1">Uncharacterized protein</fullName>
    </submittedName>
</protein>
<keyword evidence="2" id="KW-1185">Reference proteome</keyword>
<proteinExistence type="predicted"/>
<dbReference type="VEuPathDB" id="CryptoDB:Vbra_1623"/>
<sequence>MRGEDRDEASFRVKRASIDRAGHLFNIAELTFHEVNLAHENEPDAKVGVLFVDEEESRQENPDAILVLPYRQ</sequence>
<evidence type="ECO:0000313" key="2">
    <source>
        <dbReference type="Proteomes" id="UP000041254"/>
    </source>
</evidence>
<evidence type="ECO:0000313" key="1">
    <source>
        <dbReference type="EMBL" id="CEM37024.1"/>
    </source>
</evidence>